<evidence type="ECO:0000259" key="1">
    <source>
        <dbReference type="Pfam" id="PF00535"/>
    </source>
</evidence>
<dbReference type="InterPro" id="IPR029044">
    <property type="entry name" value="Nucleotide-diphossugar_trans"/>
</dbReference>
<dbReference type="InterPro" id="IPR001173">
    <property type="entry name" value="Glyco_trans_2-like"/>
</dbReference>
<feature type="domain" description="Glycosyltransferase 2-like" evidence="1">
    <location>
        <begin position="8"/>
        <end position="108"/>
    </location>
</feature>
<accession>A0A1Z1EE12</accession>
<dbReference type="RefSeq" id="WP_001031647.1">
    <property type="nucleotide sequence ID" value="NZ_BBVR01000018.1"/>
</dbReference>
<organism evidence="2">
    <name type="scientific">Escherichia albertii</name>
    <dbReference type="NCBI Taxonomy" id="208962"/>
    <lineage>
        <taxon>Bacteria</taxon>
        <taxon>Pseudomonadati</taxon>
        <taxon>Pseudomonadota</taxon>
        <taxon>Gammaproteobacteria</taxon>
        <taxon>Enterobacterales</taxon>
        <taxon>Enterobacteriaceae</taxon>
        <taxon>Escherichia</taxon>
    </lineage>
</organism>
<sequence length="304" mass="34885">MNKEVIAIIVTYNRKELLLKVIDAVLNQSYPLKKILIIDNNSTDGTEMFISSRLSELVVYENTGDNLGGAGGFYRGFIEAEKYGYDYLWLMDDDLMPTVNCLEILISNNIDGIVQPVRYNLDESCAELSPLTYDLSNPFKLNPKGTPLKNYLDTIGNKSGKVDIEAIPFEGPLISRKVVEKIGYPEPKFFIFCDDIEYAIKAKRNGIQIQCDLQAKAYRLLVNNQANDLLSWKGYYMLRNVFYLHKTYGTNFFVRQKPIVLGLGYALLCVLKCNFSQLPVIWRAFWDSSSLRNTEKFRPKMRKK</sequence>
<dbReference type="PANTHER" id="PTHR43685:SF2">
    <property type="entry name" value="GLYCOSYLTRANSFERASE 2-LIKE DOMAIN-CONTAINING PROTEIN"/>
    <property type="match status" value="1"/>
</dbReference>
<dbReference type="Pfam" id="PF00535">
    <property type="entry name" value="Glycos_transf_2"/>
    <property type="match status" value="1"/>
</dbReference>
<name>A0A1Z1EE12_ESCAL</name>
<dbReference type="EMBL" id="KY574602">
    <property type="protein sequence ID" value="ARO73585.1"/>
    <property type="molecule type" value="Genomic_DNA"/>
</dbReference>
<dbReference type="PANTHER" id="PTHR43685">
    <property type="entry name" value="GLYCOSYLTRANSFERASE"/>
    <property type="match status" value="1"/>
</dbReference>
<dbReference type="InterPro" id="IPR050834">
    <property type="entry name" value="Glycosyltransf_2"/>
</dbReference>
<proteinExistence type="predicted"/>
<evidence type="ECO:0000313" key="2">
    <source>
        <dbReference type="EMBL" id="ARO73585.1"/>
    </source>
</evidence>
<protein>
    <submittedName>
        <fullName evidence="2">Glycosyl transferase 2 family protein</fullName>
    </submittedName>
</protein>
<reference evidence="2" key="1">
    <citation type="journal article" date="2017" name="Carbohydr. Res.">
        <title>Structures and gene clusters of the O-antigens of Escherichia albertii O3, O4, O6, and O7.</title>
        <authorList>
            <person name="Naumenko O.I."/>
            <person name="Zheng H."/>
            <person name="Senchenkova S.N."/>
            <person name="Wang H."/>
            <person name="Li Q."/>
            <person name="Shashkov A.S."/>
            <person name="Wang J."/>
            <person name="Knirel Y.A."/>
            <person name="Xiong Y."/>
        </authorList>
    </citation>
    <scope>NUCLEOTIDE SEQUENCE</scope>
    <source>
        <strain evidence="2">ZG141049</strain>
    </source>
</reference>
<dbReference type="AlphaFoldDB" id="A0A1Z1EE12"/>
<dbReference type="Gene3D" id="3.90.550.10">
    <property type="entry name" value="Spore Coat Polysaccharide Biosynthesis Protein SpsA, Chain A"/>
    <property type="match status" value="1"/>
</dbReference>
<dbReference type="SUPFAM" id="SSF53448">
    <property type="entry name" value="Nucleotide-diphospho-sugar transferases"/>
    <property type="match status" value="1"/>
</dbReference>
<dbReference type="CDD" id="cd04185">
    <property type="entry name" value="GT_2_like_b"/>
    <property type="match status" value="1"/>
</dbReference>
<dbReference type="GO" id="GO:0016740">
    <property type="term" value="F:transferase activity"/>
    <property type="evidence" value="ECO:0007669"/>
    <property type="project" value="UniProtKB-KW"/>
</dbReference>
<keyword evidence="2" id="KW-0808">Transferase</keyword>